<proteinExistence type="predicted"/>
<dbReference type="Proteomes" id="UP000256561">
    <property type="component" value="Unassembled WGS sequence"/>
</dbReference>
<organism evidence="1 2">
    <name type="scientific">Alteromonas aestuariivivens</name>
    <dbReference type="NCBI Taxonomy" id="1938339"/>
    <lineage>
        <taxon>Bacteria</taxon>
        <taxon>Pseudomonadati</taxon>
        <taxon>Pseudomonadota</taxon>
        <taxon>Gammaproteobacteria</taxon>
        <taxon>Alteromonadales</taxon>
        <taxon>Alteromonadaceae</taxon>
        <taxon>Alteromonas/Salinimonas group</taxon>
        <taxon>Alteromonas</taxon>
    </lineage>
</organism>
<dbReference type="EMBL" id="QRHA01000002">
    <property type="protein sequence ID" value="RDV28039.1"/>
    <property type="molecule type" value="Genomic_DNA"/>
</dbReference>
<evidence type="ECO:0000313" key="1">
    <source>
        <dbReference type="EMBL" id="RDV28039.1"/>
    </source>
</evidence>
<sequence>MCQSKDSGFKLDKRWIFREFSTLLLFSSIVPKLTKCAFHLSAFFALLPLLSCLDSCCTTEHLTQNILNLGQQATSMLVRPDSRNVIKIVL</sequence>
<dbReference type="AlphaFoldDB" id="A0A3D8MCT4"/>
<reference evidence="2" key="1">
    <citation type="submission" date="2018-08" db="EMBL/GenBank/DDBJ databases">
        <authorList>
            <person name="Zhang J."/>
            <person name="Du Z.-J."/>
        </authorList>
    </citation>
    <scope>NUCLEOTIDE SEQUENCE [LARGE SCALE GENOMIC DNA]</scope>
    <source>
        <strain evidence="2">KCTC 52655</strain>
    </source>
</reference>
<comment type="caution">
    <text evidence="1">The sequence shown here is derived from an EMBL/GenBank/DDBJ whole genome shotgun (WGS) entry which is preliminary data.</text>
</comment>
<name>A0A3D8MCT4_9ALTE</name>
<protein>
    <submittedName>
        <fullName evidence="1">Uncharacterized protein</fullName>
    </submittedName>
</protein>
<accession>A0A3D8MCT4</accession>
<evidence type="ECO:0000313" key="2">
    <source>
        <dbReference type="Proteomes" id="UP000256561"/>
    </source>
</evidence>
<gene>
    <name evidence="1" type="ORF">DXV75_03480</name>
</gene>
<keyword evidence="2" id="KW-1185">Reference proteome</keyword>